<dbReference type="EMBL" id="JAMQAW010000026">
    <property type="protein sequence ID" value="MCM2390778.1"/>
    <property type="molecule type" value="Genomic_DNA"/>
</dbReference>
<keyword evidence="4 7" id="KW-0472">Membrane</keyword>
<feature type="transmembrane region" description="Helical" evidence="7">
    <location>
        <begin position="198"/>
        <end position="216"/>
    </location>
</feature>
<evidence type="ECO:0000256" key="3">
    <source>
        <dbReference type="ARBA" id="ARBA00022989"/>
    </source>
</evidence>
<evidence type="ECO:0000313" key="9">
    <source>
        <dbReference type="EMBL" id="MCM2390778.1"/>
    </source>
</evidence>
<evidence type="ECO:0000256" key="5">
    <source>
        <dbReference type="ARBA" id="ARBA00023251"/>
    </source>
</evidence>
<dbReference type="Proteomes" id="UP001431429">
    <property type="component" value="Unassembled WGS sequence"/>
</dbReference>
<keyword evidence="10" id="KW-1185">Reference proteome</keyword>
<feature type="region of interest" description="Disordered" evidence="6">
    <location>
        <begin position="477"/>
        <end position="522"/>
    </location>
</feature>
<dbReference type="Gene3D" id="1.20.1250.20">
    <property type="entry name" value="MFS general substrate transporter like domains"/>
    <property type="match status" value="1"/>
</dbReference>
<reference evidence="9" key="1">
    <citation type="submission" date="2022-06" db="EMBL/GenBank/DDBJ databases">
        <title>Genome public.</title>
        <authorList>
            <person name="Sun Q."/>
        </authorList>
    </citation>
    <scope>NUCLEOTIDE SEQUENCE</scope>
    <source>
        <strain evidence="9">CWNU-1</strain>
    </source>
</reference>
<keyword evidence="2 7" id="KW-0812">Transmembrane</keyword>
<comment type="subcellular location">
    <subcellularLocation>
        <location evidence="1">Cell membrane</location>
        <topology evidence="1">Multi-pass membrane protein</topology>
    </subcellularLocation>
</comment>
<accession>A0ABT0UQB4</accession>
<comment type="caution">
    <text evidence="9">The sequence shown here is derived from an EMBL/GenBank/DDBJ whole genome shotgun (WGS) entry which is preliminary data.</text>
</comment>
<evidence type="ECO:0000256" key="1">
    <source>
        <dbReference type="ARBA" id="ARBA00004651"/>
    </source>
</evidence>
<feature type="transmembrane region" description="Helical" evidence="7">
    <location>
        <begin position="396"/>
        <end position="420"/>
    </location>
</feature>
<dbReference type="RefSeq" id="WP_250921119.1">
    <property type="nucleotide sequence ID" value="NZ_JAMQAW010000026.1"/>
</dbReference>
<feature type="transmembrane region" description="Helical" evidence="7">
    <location>
        <begin position="78"/>
        <end position="96"/>
    </location>
</feature>
<dbReference type="PANTHER" id="PTHR42718">
    <property type="entry name" value="MAJOR FACILITATOR SUPERFAMILY MULTIDRUG TRANSPORTER MFSC"/>
    <property type="match status" value="1"/>
</dbReference>
<feature type="transmembrane region" description="Helical" evidence="7">
    <location>
        <begin position="43"/>
        <end position="66"/>
    </location>
</feature>
<dbReference type="PRINTS" id="PR01036">
    <property type="entry name" value="TCRTETB"/>
</dbReference>
<dbReference type="CDD" id="cd17321">
    <property type="entry name" value="MFS_MMR_MDR_like"/>
    <property type="match status" value="1"/>
</dbReference>
<keyword evidence="3 7" id="KW-1133">Transmembrane helix</keyword>
<gene>
    <name evidence="9" type="ORF">NBG84_21160</name>
</gene>
<dbReference type="InterPro" id="IPR020846">
    <property type="entry name" value="MFS_dom"/>
</dbReference>
<evidence type="ECO:0000256" key="4">
    <source>
        <dbReference type="ARBA" id="ARBA00023136"/>
    </source>
</evidence>
<feature type="compositionally biased region" description="Polar residues" evidence="6">
    <location>
        <begin position="492"/>
        <end position="506"/>
    </location>
</feature>
<feature type="transmembrane region" description="Helical" evidence="7">
    <location>
        <begin position="447"/>
        <end position="467"/>
    </location>
</feature>
<dbReference type="Pfam" id="PF07690">
    <property type="entry name" value="MFS_1"/>
    <property type="match status" value="1"/>
</dbReference>
<evidence type="ECO:0000313" key="10">
    <source>
        <dbReference type="Proteomes" id="UP001431429"/>
    </source>
</evidence>
<feature type="transmembrane region" description="Helical" evidence="7">
    <location>
        <begin position="166"/>
        <end position="186"/>
    </location>
</feature>
<feature type="transmembrane region" description="Helical" evidence="7">
    <location>
        <begin position="108"/>
        <end position="128"/>
    </location>
</feature>
<organism evidence="9 10">
    <name type="scientific">Streptomyces albipurpureus</name>
    <dbReference type="NCBI Taxonomy" id="2897419"/>
    <lineage>
        <taxon>Bacteria</taxon>
        <taxon>Bacillati</taxon>
        <taxon>Actinomycetota</taxon>
        <taxon>Actinomycetes</taxon>
        <taxon>Kitasatosporales</taxon>
        <taxon>Streptomycetaceae</taxon>
        <taxon>Streptomyces</taxon>
    </lineage>
</organism>
<feature type="transmembrane region" description="Helical" evidence="7">
    <location>
        <begin position="222"/>
        <end position="243"/>
    </location>
</feature>
<dbReference type="PANTHER" id="PTHR42718:SF49">
    <property type="entry name" value="EXPORT PROTEIN"/>
    <property type="match status" value="1"/>
</dbReference>
<dbReference type="PROSITE" id="PS50850">
    <property type="entry name" value="MFS"/>
    <property type="match status" value="1"/>
</dbReference>
<feature type="transmembrane region" description="Helical" evidence="7">
    <location>
        <begin position="137"/>
        <end position="160"/>
    </location>
</feature>
<name>A0ABT0UQB4_9ACTN</name>
<evidence type="ECO:0000256" key="7">
    <source>
        <dbReference type="SAM" id="Phobius"/>
    </source>
</evidence>
<dbReference type="SUPFAM" id="SSF103473">
    <property type="entry name" value="MFS general substrate transporter"/>
    <property type="match status" value="1"/>
</dbReference>
<evidence type="ECO:0000259" key="8">
    <source>
        <dbReference type="PROSITE" id="PS50850"/>
    </source>
</evidence>
<feature type="transmembrane region" description="Helical" evidence="7">
    <location>
        <begin position="301"/>
        <end position="319"/>
    </location>
</feature>
<evidence type="ECO:0000256" key="2">
    <source>
        <dbReference type="ARBA" id="ARBA00022692"/>
    </source>
</evidence>
<evidence type="ECO:0000256" key="6">
    <source>
        <dbReference type="SAM" id="MobiDB-lite"/>
    </source>
</evidence>
<feature type="transmembrane region" description="Helical" evidence="7">
    <location>
        <begin position="264"/>
        <end position="289"/>
    </location>
</feature>
<dbReference type="InterPro" id="IPR036259">
    <property type="entry name" value="MFS_trans_sf"/>
</dbReference>
<feature type="transmembrane region" description="Helical" evidence="7">
    <location>
        <begin position="331"/>
        <end position="351"/>
    </location>
</feature>
<proteinExistence type="predicted"/>
<feature type="transmembrane region" description="Helical" evidence="7">
    <location>
        <begin position="357"/>
        <end position="375"/>
    </location>
</feature>
<protein>
    <submittedName>
        <fullName evidence="9">MFS transporter</fullName>
    </submittedName>
</protein>
<dbReference type="InterPro" id="IPR011701">
    <property type="entry name" value="MFS"/>
</dbReference>
<keyword evidence="5" id="KW-0046">Antibiotic resistance</keyword>
<sequence length="522" mass="52651">MTSPRLSRPLLTLLVVLFGYLSLPMGMTGTSVALPEIGRDLNASGAALQWVVTGYMLAASSMMLVAGSLGDLFGRRKVYTLGALLYAVGILGSAAAPNVLLLDAARTVAGVGGAAVMAGGGAITATVFEGPARARAFAAVGTTAGVGLALGPTLSGWLVGSLGWRSSFVVFGVAGVLIVFATRLIPESRAAVRPRVDRPGVAAFIASLALLMFAVTQGSQSGWLSAAVLAPLTAGVVLMVAFVRIERRSDHPVLDLTLVRDRSFSAWLVSAVFITAGSVGVLVFLPTYLQGTGGLSAGDTGLIMVMTTAPVFVFPSVGGRLVSLGLAARHLILGALLLTAVGNLWLAFALAPDAGPAVLAGPLLLIGTGSGLALGQLEVQALGAVAPERVGMASGLLGTARGGAGALVMAGFGSLLVTLVQAQTGDRGHAARVTAGQRPERAGEFTAAWQLVVAGVGVTLIASAIVVHRLLRSAAVRSAQPAKEPSPGIGNPSGTAAASESRTGANWQPDPGQPLTEPIQTR</sequence>
<dbReference type="Gene3D" id="1.20.1720.10">
    <property type="entry name" value="Multidrug resistance protein D"/>
    <property type="match status" value="1"/>
</dbReference>
<feature type="domain" description="Major facilitator superfamily (MFS) profile" evidence="8">
    <location>
        <begin position="12"/>
        <end position="475"/>
    </location>
</feature>